<accession>B0D4K2</accession>
<dbReference type="RefSeq" id="XP_001878807.1">
    <property type="nucleotide sequence ID" value="XM_001878772.1"/>
</dbReference>
<dbReference type="HOGENOM" id="CLU_1578789_0_0_1"/>
<dbReference type="Proteomes" id="UP000001194">
    <property type="component" value="Unassembled WGS sequence"/>
</dbReference>
<dbReference type="InParanoid" id="B0D4K2"/>
<dbReference type="KEGG" id="lbc:LACBIDRAFT_325329"/>
<sequence length="169" mass="19235">MISLNPFRDISHCDDERRHLSWTNKTCGWYHYNRTQVIASLFATLANRGVAQTGTPLSLMRMVRIQWSHIVHPQLRADYERTALVPLFLDNARYLPLLTAGTSGRFDNFWHLHSVYFHACSSLDADALPRNRASGSNATNTGAPPTTGSLVQDRYFFKFLRLLRVAAVL</sequence>
<keyword evidence="2" id="KW-1185">Reference proteome</keyword>
<protein>
    <submittedName>
        <fullName evidence="1">Predicted protein</fullName>
    </submittedName>
</protein>
<gene>
    <name evidence="1" type="ORF">LACBIDRAFT_325329</name>
</gene>
<dbReference type="GeneID" id="6074750"/>
<dbReference type="AlphaFoldDB" id="B0D4K2"/>
<dbReference type="EMBL" id="DS547097">
    <property type="protein sequence ID" value="EDR10357.1"/>
    <property type="molecule type" value="Genomic_DNA"/>
</dbReference>
<organism evidence="2">
    <name type="scientific">Laccaria bicolor (strain S238N-H82 / ATCC MYA-4686)</name>
    <name type="common">Bicoloured deceiver</name>
    <name type="synonym">Laccaria laccata var. bicolor</name>
    <dbReference type="NCBI Taxonomy" id="486041"/>
    <lineage>
        <taxon>Eukaryota</taxon>
        <taxon>Fungi</taxon>
        <taxon>Dikarya</taxon>
        <taxon>Basidiomycota</taxon>
        <taxon>Agaricomycotina</taxon>
        <taxon>Agaricomycetes</taxon>
        <taxon>Agaricomycetidae</taxon>
        <taxon>Agaricales</taxon>
        <taxon>Agaricineae</taxon>
        <taxon>Hydnangiaceae</taxon>
        <taxon>Laccaria</taxon>
    </lineage>
</organism>
<name>B0D4K2_LACBS</name>
<evidence type="ECO:0000313" key="2">
    <source>
        <dbReference type="Proteomes" id="UP000001194"/>
    </source>
</evidence>
<reference evidence="1 2" key="1">
    <citation type="journal article" date="2008" name="Nature">
        <title>The genome of Laccaria bicolor provides insights into mycorrhizal symbiosis.</title>
        <authorList>
            <person name="Martin F."/>
            <person name="Aerts A."/>
            <person name="Ahren D."/>
            <person name="Brun A."/>
            <person name="Danchin E.G.J."/>
            <person name="Duchaussoy F."/>
            <person name="Gibon J."/>
            <person name="Kohler A."/>
            <person name="Lindquist E."/>
            <person name="Pereda V."/>
            <person name="Salamov A."/>
            <person name="Shapiro H.J."/>
            <person name="Wuyts J."/>
            <person name="Blaudez D."/>
            <person name="Buee M."/>
            <person name="Brokstein P."/>
            <person name="Canbaeck B."/>
            <person name="Cohen D."/>
            <person name="Courty P.E."/>
            <person name="Coutinho P.M."/>
            <person name="Delaruelle C."/>
            <person name="Detter J.C."/>
            <person name="Deveau A."/>
            <person name="DiFazio S."/>
            <person name="Duplessis S."/>
            <person name="Fraissinet-Tachet L."/>
            <person name="Lucic E."/>
            <person name="Frey-Klett P."/>
            <person name="Fourrey C."/>
            <person name="Feussner I."/>
            <person name="Gay G."/>
            <person name="Grimwood J."/>
            <person name="Hoegger P.J."/>
            <person name="Jain P."/>
            <person name="Kilaru S."/>
            <person name="Labbe J."/>
            <person name="Lin Y.C."/>
            <person name="Legue V."/>
            <person name="Le Tacon F."/>
            <person name="Marmeisse R."/>
            <person name="Melayah D."/>
            <person name="Montanini B."/>
            <person name="Muratet M."/>
            <person name="Nehls U."/>
            <person name="Niculita-Hirzel H."/>
            <person name="Oudot-Le Secq M.P."/>
            <person name="Peter M."/>
            <person name="Quesneville H."/>
            <person name="Rajashekar B."/>
            <person name="Reich M."/>
            <person name="Rouhier N."/>
            <person name="Schmutz J."/>
            <person name="Yin T."/>
            <person name="Chalot M."/>
            <person name="Henrissat B."/>
            <person name="Kuees U."/>
            <person name="Lucas S."/>
            <person name="Van de Peer Y."/>
            <person name="Podila G.K."/>
            <person name="Polle A."/>
            <person name="Pukkila P.J."/>
            <person name="Richardson P.M."/>
            <person name="Rouze P."/>
            <person name="Sanders I.R."/>
            <person name="Stajich J.E."/>
            <person name="Tunlid A."/>
            <person name="Tuskan G."/>
            <person name="Grigoriev I.V."/>
        </authorList>
    </citation>
    <scope>NUCLEOTIDE SEQUENCE [LARGE SCALE GENOMIC DNA]</scope>
    <source>
        <strain evidence="2">S238N-H82 / ATCC MYA-4686</strain>
    </source>
</reference>
<proteinExistence type="predicted"/>
<evidence type="ECO:0000313" key="1">
    <source>
        <dbReference type="EMBL" id="EDR10357.1"/>
    </source>
</evidence>